<protein>
    <recommendedName>
        <fullName evidence="1">LPS-assembly protein LptD</fullName>
    </recommendedName>
</protein>
<dbReference type="InterPro" id="IPR050218">
    <property type="entry name" value="LptD"/>
</dbReference>
<dbReference type="PANTHER" id="PTHR30189">
    <property type="entry name" value="LPS-ASSEMBLY PROTEIN"/>
    <property type="match status" value="1"/>
</dbReference>
<feature type="signal peptide" evidence="1">
    <location>
        <begin position="1"/>
        <end position="26"/>
    </location>
</feature>
<keyword evidence="1" id="KW-0998">Cell outer membrane</keyword>
<keyword evidence="1" id="KW-0472">Membrane</keyword>
<dbReference type="GO" id="GO:0015920">
    <property type="term" value="P:lipopolysaccharide transport"/>
    <property type="evidence" value="ECO:0007669"/>
    <property type="project" value="InterPro"/>
</dbReference>
<organism evidence="3 4">
    <name type="scientific">Maricaulis salignorans</name>
    <dbReference type="NCBI Taxonomy" id="144026"/>
    <lineage>
        <taxon>Bacteria</taxon>
        <taxon>Pseudomonadati</taxon>
        <taxon>Pseudomonadota</taxon>
        <taxon>Alphaproteobacteria</taxon>
        <taxon>Maricaulales</taxon>
        <taxon>Maricaulaceae</taxon>
        <taxon>Maricaulis</taxon>
    </lineage>
</organism>
<accession>A0A1G9T3U6</accession>
<comment type="subcellular location">
    <subcellularLocation>
        <location evidence="1">Cell outer membrane</location>
    </subcellularLocation>
</comment>
<keyword evidence="4" id="KW-1185">Reference proteome</keyword>
<dbReference type="EMBL" id="FNHG01000011">
    <property type="protein sequence ID" value="SDM42393.1"/>
    <property type="molecule type" value="Genomic_DNA"/>
</dbReference>
<dbReference type="RefSeq" id="WP_091770131.1">
    <property type="nucleotide sequence ID" value="NZ_FNHG01000011.1"/>
</dbReference>
<dbReference type="InterPro" id="IPR020889">
    <property type="entry name" value="LipoPS_assembly_LptD"/>
</dbReference>
<comment type="caution">
    <text evidence="1">Lacks conserved residue(s) required for the propagation of feature annotation.</text>
</comment>
<dbReference type="AlphaFoldDB" id="A0A1G9T3U6"/>
<name>A0A1G9T3U6_9PROT</name>
<evidence type="ECO:0000313" key="3">
    <source>
        <dbReference type="EMBL" id="SDM42393.1"/>
    </source>
</evidence>
<comment type="subunit">
    <text evidence="1">Component of the lipopolysaccharide transport and assembly complex.</text>
</comment>
<dbReference type="STRING" id="144026.SAMN04488568_11124"/>
<dbReference type="Pfam" id="PF04453">
    <property type="entry name" value="LptD"/>
    <property type="match status" value="1"/>
</dbReference>
<sequence length="727" mass="80789" precursor="true">MASQFSRLAAALMGSGVLVLSPAVLAQSPETDEAPVYLEADNLEDLGEGAGFLATGHVRARQSGRTLYADELEYHPDLNRIIARGNVIIHGQGPHPQYADEVELDSEMSAGLALGFATMLENNGQMAAAAAIRRSNGAMQLEDAYYTACELCEDGAQEPTWRLRARQVIQDPDEQMIYYRDAQFEVMGVPVLYSPVFAHPDPSADRHSGLLFPGFSVSSRLGFSYQQPYYWAISPSQDITLAPRVMTNVNPLLFTEYRKRFWSGAMAFEGSLTHEAEIDSDGERFGDETWRWHLFGGGEWEINPDWRWGFGVQRASDDLHLRRYGFSEIDRDRGALIEAGNRRLVSQIYLEGRTQNSYGSLVAAEYQSLRELEDDDTIPTIAPLIRYERVFNAPGAWGRINLSGQAVMLERETGTDYARASVTADWRAHWVTGNGIVVEPYAYARSDSYSFEDLPASYAVPEDSFSRQLGLVGAEVSWPFYRPGNTVDWIIEPIFSAVAATDDPESDRIFNEDSVSLDLDESLLFAPIRASGFDIWEPGQRISYGVRTTGQWGESGLASIFVGQSYRIDGDPAFTAGSGLYEERSDYIVAGSLEIAGFTADLQTRLDSMDGDINRVDLGFGYVSDRFSGKISYLEVSDDDSSRSDQREARANFSARLTDRWSAIGSTVRDLDRGTSRLTTAGFRFADECTELDIVYQREDNRIARLGPSESIQIRITLFTLGGVAPD</sequence>
<dbReference type="InterPro" id="IPR007543">
    <property type="entry name" value="LptD_C"/>
</dbReference>
<comment type="function">
    <text evidence="1">Involved in the assembly of lipopolysaccharide (LPS) at the surface of the outer membrane.</text>
</comment>
<gene>
    <name evidence="1" type="primary">lptD</name>
    <name evidence="3" type="ORF">SAMN04488568_11124</name>
</gene>
<evidence type="ECO:0000259" key="2">
    <source>
        <dbReference type="Pfam" id="PF04453"/>
    </source>
</evidence>
<feature type="domain" description="LptD C-terminal" evidence="2">
    <location>
        <begin position="291"/>
        <end position="661"/>
    </location>
</feature>
<reference evidence="3 4" key="1">
    <citation type="submission" date="2016-10" db="EMBL/GenBank/DDBJ databases">
        <authorList>
            <person name="de Groot N.N."/>
        </authorList>
    </citation>
    <scope>NUCLEOTIDE SEQUENCE [LARGE SCALE GENOMIC DNA]</scope>
    <source>
        <strain evidence="3 4">DSM 16077</strain>
    </source>
</reference>
<proteinExistence type="inferred from homology"/>
<comment type="similarity">
    <text evidence="1">Belongs to the LptD family.</text>
</comment>
<dbReference type="GO" id="GO:0009279">
    <property type="term" value="C:cell outer membrane"/>
    <property type="evidence" value="ECO:0007669"/>
    <property type="project" value="UniProtKB-SubCell"/>
</dbReference>
<dbReference type="GO" id="GO:1990351">
    <property type="term" value="C:transporter complex"/>
    <property type="evidence" value="ECO:0007669"/>
    <property type="project" value="TreeGrafter"/>
</dbReference>
<evidence type="ECO:0000313" key="4">
    <source>
        <dbReference type="Proteomes" id="UP000199759"/>
    </source>
</evidence>
<keyword evidence="1" id="KW-0732">Signal</keyword>
<dbReference type="OrthoDB" id="9760225at2"/>
<dbReference type="HAMAP" id="MF_01411">
    <property type="entry name" value="LPS_assembly_LptD"/>
    <property type="match status" value="1"/>
</dbReference>
<evidence type="ECO:0000256" key="1">
    <source>
        <dbReference type="HAMAP-Rule" id="MF_01411"/>
    </source>
</evidence>
<dbReference type="Proteomes" id="UP000199759">
    <property type="component" value="Unassembled WGS sequence"/>
</dbReference>
<dbReference type="PANTHER" id="PTHR30189:SF1">
    <property type="entry name" value="LPS-ASSEMBLY PROTEIN LPTD"/>
    <property type="match status" value="1"/>
</dbReference>
<feature type="chain" id="PRO_5011803007" description="LPS-assembly protein LptD" evidence="1">
    <location>
        <begin position="27"/>
        <end position="727"/>
    </location>
</feature>
<dbReference type="GO" id="GO:0043165">
    <property type="term" value="P:Gram-negative-bacterium-type cell outer membrane assembly"/>
    <property type="evidence" value="ECO:0007669"/>
    <property type="project" value="UniProtKB-UniRule"/>
</dbReference>